<keyword evidence="8 9" id="KW-0012">Acyltransferase</keyword>
<evidence type="ECO:0000256" key="8">
    <source>
        <dbReference type="ARBA" id="ARBA00023315"/>
    </source>
</evidence>
<gene>
    <name evidence="13" type="ORF">L596_015419</name>
</gene>
<feature type="transmembrane region" description="Helical" evidence="12">
    <location>
        <begin position="444"/>
        <end position="466"/>
    </location>
</feature>
<evidence type="ECO:0000256" key="10">
    <source>
        <dbReference type="PIRSR" id="PIRSR000439-1"/>
    </source>
</evidence>
<accession>A0A4U5NF45</accession>
<feature type="transmembrane region" description="Helical" evidence="12">
    <location>
        <begin position="74"/>
        <end position="96"/>
    </location>
</feature>
<keyword evidence="4 12" id="KW-0812">Transmembrane</keyword>
<comment type="subcellular location">
    <subcellularLocation>
        <location evidence="1 9">Endoplasmic reticulum membrane</location>
        <topology evidence="1 9">Multi-pass membrane protein</topology>
    </subcellularLocation>
</comment>
<dbReference type="GO" id="GO:0008203">
    <property type="term" value="P:cholesterol metabolic process"/>
    <property type="evidence" value="ECO:0007669"/>
    <property type="project" value="TreeGrafter"/>
</dbReference>
<evidence type="ECO:0000256" key="6">
    <source>
        <dbReference type="ARBA" id="ARBA00022989"/>
    </source>
</evidence>
<dbReference type="Pfam" id="PF03062">
    <property type="entry name" value="MBOAT"/>
    <property type="match status" value="1"/>
</dbReference>
<feature type="transmembrane region" description="Helical" evidence="12">
    <location>
        <begin position="412"/>
        <end position="432"/>
    </location>
</feature>
<sequence>MTTISSSPSTTFVEDEFKPTTLLKEKCEDSTSSTSLDSQAGVHGAGSGKTSRPIVFKEKEFKTRPSLLTTLLDGSAGVVFNLFVAFFVLLTMATMLKDSFEQRNPFNHFWLILWNFRALPQTMFIWSLMFLSTIIFPYAAFKMWAHIPTKTVTTRTELPYIAAYVGYLASLFYFPLKFLFYMNLNPACSFIITCENTRFAMKVHAFIRENAYRGVQKKLKQEKLKLGETSDWPSVEQFAYYMFCPSLIYRDSYPRAPTRDWNVVLKYFLQCLACIYHTNLVFIQFVEPYFSGLDYKQIGWKDIVYSFFPAILPGMYCLLMLFYGLLHCWLNMFSEAMQFGDRLFYVNWWNSKNMAEYYRNWNLVVHEWLYAYIYKDIATLIGGKKGLKVAQTIVFFLSAAFHEYWFGVSLRIFYPIMFSLYFIFGGIFYSVSRVIRMDYIWNTLLFFNLLIGTGMFIACYSLEWYARQRCGPTVDNSVLDVLIPRHWFCY</sequence>
<comment type="caution">
    <text evidence="13">The sequence shown here is derived from an EMBL/GenBank/DDBJ whole genome shotgun (WGS) entry which is preliminary data.</text>
</comment>
<dbReference type="STRING" id="34508.A0A4U5NF45"/>
<dbReference type="InterPro" id="IPR004299">
    <property type="entry name" value="MBOAT_fam"/>
</dbReference>
<feature type="transmembrane region" description="Helical" evidence="12">
    <location>
        <begin position="303"/>
        <end position="326"/>
    </location>
</feature>
<evidence type="ECO:0000256" key="5">
    <source>
        <dbReference type="ARBA" id="ARBA00022824"/>
    </source>
</evidence>
<dbReference type="GO" id="GO:0008374">
    <property type="term" value="F:O-acyltransferase activity"/>
    <property type="evidence" value="ECO:0007669"/>
    <property type="project" value="InterPro"/>
</dbReference>
<dbReference type="PIRSF" id="PIRSF000439">
    <property type="entry name" value="Oat_ACAT_DAG_ARE"/>
    <property type="match status" value="1"/>
</dbReference>
<reference evidence="13" key="1">
    <citation type="submission" date="2013-11" db="EMBL/GenBank/DDBJ databases">
        <authorList>
            <person name="Sternberg P."/>
            <person name="Dillman A."/>
            <person name="Macchietto M."/>
        </authorList>
    </citation>
    <scope>NUCLEOTIDE SEQUENCE</scope>
    <source>
        <strain evidence="13">ALL</strain>
    </source>
</reference>
<keyword evidence="3 9" id="KW-0808">Transferase</keyword>
<dbReference type="InterPro" id="IPR014371">
    <property type="entry name" value="Oat_ACAT_DAG_ARE"/>
</dbReference>
<keyword evidence="7 9" id="KW-0472">Membrane</keyword>
<name>A0A4U5NF45_STECR</name>
<dbReference type="EMBL" id="AZBU02000004">
    <property type="protein sequence ID" value="TKR81568.1"/>
    <property type="molecule type" value="Genomic_DNA"/>
</dbReference>
<feature type="transmembrane region" description="Helical" evidence="12">
    <location>
        <begin position="161"/>
        <end position="180"/>
    </location>
</feature>
<feature type="transmembrane region" description="Helical" evidence="12">
    <location>
        <begin position="123"/>
        <end position="141"/>
    </location>
</feature>
<reference evidence="13" key="2">
    <citation type="journal article" date="2015" name="Genome Biol.">
        <title>Comparative genomics of Steinernema reveals deeply conserved gene regulatory networks.</title>
        <authorList>
            <person name="Dillman A.R."/>
            <person name="Macchietto M."/>
            <person name="Porter C.F."/>
            <person name="Rogers A."/>
            <person name="Williams B."/>
            <person name="Antoshechkin I."/>
            <person name="Lee M.M."/>
            <person name="Goodwin Z."/>
            <person name="Lu X."/>
            <person name="Lewis E.E."/>
            <person name="Goodrich-Blair H."/>
            <person name="Stock S.P."/>
            <person name="Adams B.J."/>
            <person name="Sternberg P.W."/>
            <person name="Mortazavi A."/>
        </authorList>
    </citation>
    <scope>NUCLEOTIDE SEQUENCE [LARGE SCALE GENOMIC DNA]</scope>
    <source>
        <strain evidence="13">ALL</strain>
    </source>
</reference>
<keyword evidence="6 12" id="KW-1133">Transmembrane helix</keyword>
<dbReference type="PANTHER" id="PTHR10408:SF8">
    <property type="entry name" value="O-ACYLTRANSFERASE"/>
    <property type="match status" value="1"/>
</dbReference>
<feature type="transmembrane region" description="Helical" evidence="12">
    <location>
        <begin position="264"/>
        <end position="283"/>
    </location>
</feature>
<dbReference type="GO" id="GO:0005789">
    <property type="term" value="C:endoplasmic reticulum membrane"/>
    <property type="evidence" value="ECO:0007669"/>
    <property type="project" value="UniProtKB-SubCell"/>
</dbReference>
<evidence type="ECO:0000256" key="3">
    <source>
        <dbReference type="ARBA" id="ARBA00022679"/>
    </source>
</evidence>
<dbReference type="AlphaFoldDB" id="A0A4U5NF45"/>
<evidence type="ECO:0000256" key="7">
    <source>
        <dbReference type="ARBA" id="ARBA00023136"/>
    </source>
</evidence>
<evidence type="ECO:0000256" key="4">
    <source>
        <dbReference type="ARBA" id="ARBA00022692"/>
    </source>
</evidence>
<dbReference type="PANTHER" id="PTHR10408">
    <property type="entry name" value="STEROL O-ACYLTRANSFERASE"/>
    <property type="match status" value="1"/>
</dbReference>
<keyword evidence="5 9" id="KW-0256">Endoplasmic reticulum</keyword>
<evidence type="ECO:0000313" key="13">
    <source>
        <dbReference type="EMBL" id="TKR81568.1"/>
    </source>
</evidence>
<evidence type="ECO:0000256" key="2">
    <source>
        <dbReference type="ARBA" id="ARBA00009010"/>
    </source>
</evidence>
<proteinExistence type="inferred from homology"/>
<comment type="similarity">
    <text evidence="2 9">Belongs to the membrane-bound acyltransferase family. Sterol o-acyltransferase subfamily.</text>
</comment>
<evidence type="ECO:0000256" key="11">
    <source>
        <dbReference type="SAM" id="MobiDB-lite"/>
    </source>
</evidence>
<feature type="region of interest" description="Disordered" evidence="11">
    <location>
        <begin position="29"/>
        <end position="50"/>
    </location>
</feature>
<evidence type="ECO:0000256" key="1">
    <source>
        <dbReference type="ARBA" id="ARBA00004477"/>
    </source>
</evidence>
<protein>
    <recommendedName>
        <fullName evidence="9">O-acyltransferase</fullName>
    </recommendedName>
</protein>
<feature type="active site" evidence="10">
    <location>
        <position position="402"/>
    </location>
</feature>
<evidence type="ECO:0000256" key="9">
    <source>
        <dbReference type="PIRNR" id="PIRNR000439"/>
    </source>
</evidence>
<reference evidence="13" key="3">
    <citation type="journal article" date="2019" name="G3 (Bethesda)">
        <title>Hybrid Assembly of the Genome of the Entomopathogenic Nematode Steinernema carpocapsae Identifies the X-Chromosome.</title>
        <authorList>
            <person name="Serra L."/>
            <person name="Macchietto M."/>
            <person name="Macias-Munoz A."/>
            <person name="McGill C.J."/>
            <person name="Rodriguez I.M."/>
            <person name="Rodriguez B."/>
            <person name="Murad R."/>
            <person name="Mortazavi A."/>
        </authorList>
    </citation>
    <scope>NUCLEOTIDE SEQUENCE</scope>
    <source>
        <strain evidence="13">ALL</strain>
    </source>
</reference>
<evidence type="ECO:0000256" key="12">
    <source>
        <dbReference type="SAM" id="Phobius"/>
    </source>
</evidence>
<dbReference type="OrthoDB" id="10039049at2759"/>
<organism evidence="13">
    <name type="scientific">Steinernema carpocapsae</name>
    <name type="common">Entomopathogenic nematode</name>
    <dbReference type="NCBI Taxonomy" id="34508"/>
    <lineage>
        <taxon>Eukaryota</taxon>
        <taxon>Metazoa</taxon>
        <taxon>Ecdysozoa</taxon>
        <taxon>Nematoda</taxon>
        <taxon>Chromadorea</taxon>
        <taxon>Rhabditida</taxon>
        <taxon>Tylenchina</taxon>
        <taxon>Panagrolaimomorpha</taxon>
        <taxon>Strongyloidoidea</taxon>
        <taxon>Steinernematidae</taxon>
        <taxon>Steinernema</taxon>
    </lineage>
</organism>